<dbReference type="InterPro" id="IPR012340">
    <property type="entry name" value="NA-bd_OB-fold"/>
</dbReference>
<name>A0A4R4JV83_9BACT</name>
<dbReference type="PANTHER" id="PTHR33507">
    <property type="entry name" value="INNER MEMBRANE PROTEIN YBBJ"/>
    <property type="match status" value="1"/>
</dbReference>
<dbReference type="InterPro" id="IPR002810">
    <property type="entry name" value="NfeD-like_C"/>
</dbReference>
<feature type="transmembrane region" description="Helical" evidence="5">
    <location>
        <begin position="12"/>
        <end position="44"/>
    </location>
</feature>
<dbReference type="RefSeq" id="WP_132122193.1">
    <property type="nucleotide sequence ID" value="NZ_SMJU01000022.1"/>
</dbReference>
<evidence type="ECO:0000259" key="6">
    <source>
        <dbReference type="Pfam" id="PF01957"/>
    </source>
</evidence>
<evidence type="ECO:0000256" key="5">
    <source>
        <dbReference type="SAM" id="Phobius"/>
    </source>
</evidence>
<dbReference type="SUPFAM" id="SSF141322">
    <property type="entry name" value="NfeD domain-like"/>
    <property type="match status" value="1"/>
</dbReference>
<dbReference type="Pfam" id="PF01957">
    <property type="entry name" value="NfeD"/>
    <property type="match status" value="1"/>
</dbReference>
<evidence type="ECO:0000256" key="4">
    <source>
        <dbReference type="ARBA" id="ARBA00023136"/>
    </source>
</evidence>
<evidence type="ECO:0000313" key="8">
    <source>
        <dbReference type="Proteomes" id="UP000295706"/>
    </source>
</evidence>
<keyword evidence="3 5" id="KW-1133">Transmembrane helix</keyword>
<feature type="domain" description="NfeD-like C-terminal" evidence="6">
    <location>
        <begin position="86"/>
        <end position="143"/>
    </location>
</feature>
<comment type="subcellular location">
    <subcellularLocation>
        <location evidence="1">Membrane</location>
        <topology evidence="1">Multi-pass membrane protein</topology>
    </subcellularLocation>
</comment>
<dbReference type="Proteomes" id="UP000295706">
    <property type="component" value="Unassembled WGS sequence"/>
</dbReference>
<keyword evidence="4 5" id="KW-0472">Membrane</keyword>
<keyword evidence="2 5" id="KW-0812">Transmembrane</keyword>
<protein>
    <submittedName>
        <fullName evidence="7">NfeD family protein</fullName>
    </submittedName>
</protein>
<comment type="caution">
    <text evidence="7">The sequence shown here is derived from an EMBL/GenBank/DDBJ whole genome shotgun (WGS) entry which is preliminary data.</text>
</comment>
<dbReference type="EMBL" id="SMJU01000022">
    <property type="protein sequence ID" value="TDB58687.1"/>
    <property type="molecule type" value="Genomic_DNA"/>
</dbReference>
<proteinExistence type="predicted"/>
<evidence type="ECO:0000256" key="3">
    <source>
        <dbReference type="ARBA" id="ARBA00022989"/>
    </source>
</evidence>
<dbReference type="GO" id="GO:0005886">
    <property type="term" value="C:plasma membrane"/>
    <property type="evidence" value="ECO:0007669"/>
    <property type="project" value="TreeGrafter"/>
</dbReference>
<evidence type="ECO:0000313" key="7">
    <source>
        <dbReference type="EMBL" id="TDB58687.1"/>
    </source>
</evidence>
<feature type="transmembrane region" description="Helical" evidence="5">
    <location>
        <begin position="50"/>
        <end position="68"/>
    </location>
</feature>
<evidence type="ECO:0000256" key="1">
    <source>
        <dbReference type="ARBA" id="ARBA00004141"/>
    </source>
</evidence>
<reference evidence="7 8" key="1">
    <citation type="submission" date="2019-02" db="EMBL/GenBank/DDBJ databases">
        <title>Arundinibacter roseus gen. nov., sp. nov., a new member of the family Cytophagaceae.</title>
        <authorList>
            <person name="Szuroczki S."/>
            <person name="Khayer B."/>
            <person name="Sproer C."/>
            <person name="Toumi M."/>
            <person name="Szabo A."/>
            <person name="Felfoldi T."/>
            <person name="Schumann P."/>
            <person name="Toth E."/>
        </authorList>
    </citation>
    <scope>NUCLEOTIDE SEQUENCE [LARGE SCALE GENOMIC DNA]</scope>
    <source>
        <strain evidence="7 8">DMA-k-7a</strain>
    </source>
</reference>
<organism evidence="7 8">
    <name type="scientific">Arundinibacter roseus</name>
    <dbReference type="NCBI Taxonomy" id="2070510"/>
    <lineage>
        <taxon>Bacteria</taxon>
        <taxon>Pseudomonadati</taxon>
        <taxon>Bacteroidota</taxon>
        <taxon>Cytophagia</taxon>
        <taxon>Cytophagales</taxon>
        <taxon>Spirosomataceae</taxon>
        <taxon>Arundinibacter</taxon>
    </lineage>
</organism>
<dbReference type="OrthoDB" id="962644at2"/>
<keyword evidence="8" id="KW-1185">Reference proteome</keyword>
<evidence type="ECO:0000256" key="2">
    <source>
        <dbReference type="ARBA" id="ARBA00022692"/>
    </source>
</evidence>
<dbReference type="Gene3D" id="2.40.50.140">
    <property type="entry name" value="Nucleic acid-binding proteins"/>
    <property type="match status" value="1"/>
</dbReference>
<dbReference type="PANTHER" id="PTHR33507:SF3">
    <property type="entry name" value="INNER MEMBRANE PROTEIN YBBJ"/>
    <property type="match status" value="1"/>
</dbReference>
<accession>A0A4R4JV83</accession>
<dbReference type="AlphaFoldDB" id="A0A4R4JV83"/>
<sequence length="145" mass="16126">MDLTLPQIWLIIGLLMLFAELLSVALVFVFFAVGALLTALLASIGILPDLNAQLLAFSVISVLSLLLFRKQARHLLDRRKRTDEYNEYSGETAMVIKDIPPTGEGKIYYRGAEWIALSARHSLIEAGSKVIIRKTDGIKLIVEET</sequence>
<dbReference type="InterPro" id="IPR052165">
    <property type="entry name" value="Membrane_assoc_protease"/>
</dbReference>
<gene>
    <name evidence="7" type="ORF">EZE20_22980</name>
</gene>